<accession>A0A0A9EKJ9</accession>
<reference evidence="9" key="2">
    <citation type="journal article" date="2015" name="Data Brief">
        <title>Shoot transcriptome of the giant reed, Arundo donax.</title>
        <authorList>
            <person name="Barrero R.A."/>
            <person name="Guerrero F.D."/>
            <person name="Moolhuijzen P."/>
            <person name="Goolsby J.A."/>
            <person name="Tidwell J."/>
            <person name="Bellgard S.E."/>
            <person name="Bellgard M.I."/>
        </authorList>
    </citation>
    <scope>NUCLEOTIDE SEQUENCE</scope>
    <source>
        <tissue evidence="9">Shoot tissue taken approximately 20 cm above the soil surface</tissue>
    </source>
</reference>
<dbReference type="GO" id="GO:0010833">
    <property type="term" value="P:telomere maintenance via telomere lengthening"/>
    <property type="evidence" value="ECO:0007669"/>
    <property type="project" value="TreeGrafter"/>
</dbReference>
<dbReference type="GO" id="GO:1990879">
    <property type="term" value="C:CST complex"/>
    <property type="evidence" value="ECO:0007669"/>
    <property type="project" value="TreeGrafter"/>
</dbReference>
<keyword evidence="7" id="KW-0238">DNA-binding</keyword>
<keyword evidence="5" id="KW-0158">Chromosome</keyword>
<proteinExistence type="inferred from homology"/>
<keyword evidence="8" id="KW-0539">Nucleus</keyword>
<evidence type="ECO:0000256" key="6">
    <source>
        <dbReference type="ARBA" id="ARBA00022895"/>
    </source>
</evidence>
<dbReference type="AlphaFoldDB" id="A0A0A9EKJ9"/>
<evidence type="ECO:0000256" key="7">
    <source>
        <dbReference type="ARBA" id="ARBA00023125"/>
    </source>
</evidence>
<sequence>MVSVVEKGSHTMLVSSAKTVLAWCPSYRGNLPLDGLPENCGGVYAGVITGIYMQGMVVELDDAVWLLIDDQQLAPPHSLRVGAVVHCQSLP</sequence>
<evidence type="ECO:0000256" key="4">
    <source>
        <dbReference type="ARBA" id="ARBA00016175"/>
    </source>
</evidence>
<dbReference type="Pfam" id="PF15491">
    <property type="entry name" value="CTC1_2"/>
    <property type="match status" value="1"/>
</dbReference>
<dbReference type="GO" id="GO:0045740">
    <property type="term" value="P:positive regulation of DNA replication"/>
    <property type="evidence" value="ECO:0007669"/>
    <property type="project" value="TreeGrafter"/>
</dbReference>
<evidence type="ECO:0000256" key="3">
    <source>
        <dbReference type="ARBA" id="ARBA00006332"/>
    </source>
</evidence>
<name>A0A0A9EKJ9_ARUDO</name>
<comment type="subcellular location">
    <subcellularLocation>
        <location evidence="2">Chromosome</location>
        <location evidence="2">Telomere</location>
    </subcellularLocation>
    <subcellularLocation>
        <location evidence="1">Nucleus</location>
    </subcellularLocation>
</comment>
<keyword evidence="6" id="KW-0779">Telomere</keyword>
<comment type="similarity">
    <text evidence="3">Belongs to the CTC1 family.</text>
</comment>
<evidence type="ECO:0000256" key="5">
    <source>
        <dbReference type="ARBA" id="ARBA00022454"/>
    </source>
</evidence>
<dbReference type="PANTHER" id="PTHR14865:SF2">
    <property type="entry name" value="CST COMPLEX SUBUNIT CTC1"/>
    <property type="match status" value="1"/>
</dbReference>
<dbReference type="InterPro" id="IPR042617">
    <property type="entry name" value="CTC1-like"/>
</dbReference>
<evidence type="ECO:0000256" key="8">
    <source>
        <dbReference type="ARBA" id="ARBA00023242"/>
    </source>
</evidence>
<dbReference type="PANTHER" id="PTHR14865">
    <property type="entry name" value="CST COMPLEX SUBUNIT CTC1"/>
    <property type="match status" value="1"/>
</dbReference>
<evidence type="ECO:0000256" key="2">
    <source>
        <dbReference type="ARBA" id="ARBA00004574"/>
    </source>
</evidence>
<dbReference type="InterPro" id="IPR028262">
    <property type="entry name" value="CTC1_plant"/>
</dbReference>
<protein>
    <recommendedName>
        <fullName evidence="4">CST complex subunit CTC1</fullName>
    </recommendedName>
</protein>
<evidence type="ECO:0000256" key="1">
    <source>
        <dbReference type="ARBA" id="ARBA00004123"/>
    </source>
</evidence>
<dbReference type="GO" id="GO:0042162">
    <property type="term" value="F:telomeric DNA binding"/>
    <property type="evidence" value="ECO:0007669"/>
    <property type="project" value="TreeGrafter"/>
</dbReference>
<organism evidence="9">
    <name type="scientific">Arundo donax</name>
    <name type="common">Giant reed</name>
    <name type="synonym">Donax arundinaceus</name>
    <dbReference type="NCBI Taxonomy" id="35708"/>
    <lineage>
        <taxon>Eukaryota</taxon>
        <taxon>Viridiplantae</taxon>
        <taxon>Streptophyta</taxon>
        <taxon>Embryophyta</taxon>
        <taxon>Tracheophyta</taxon>
        <taxon>Spermatophyta</taxon>
        <taxon>Magnoliopsida</taxon>
        <taxon>Liliopsida</taxon>
        <taxon>Poales</taxon>
        <taxon>Poaceae</taxon>
        <taxon>PACMAD clade</taxon>
        <taxon>Arundinoideae</taxon>
        <taxon>Arundineae</taxon>
        <taxon>Arundo</taxon>
    </lineage>
</organism>
<evidence type="ECO:0000313" key="9">
    <source>
        <dbReference type="EMBL" id="JAE01270.1"/>
    </source>
</evidence>
<reference evidence="9" key="1">
    <citation type="submission" date="2014-09" db="EMBL/GenBank/DDBJ databases">
        <authorList>
            <person name="Magalhaes I.L.F."/>
            <person name="Oliveira U."/>
            <person name="Santos F.R."/>
            <person name="Vidigal T.H.D.A."/>
            <person name="Brescovit A.D."/>
            <person name="Santos A.J."/>
        </authorList>
    </citation>
    <scope>NUCLEOTIDE SEQUENCE</scope>
    <source>
        <tissue evidence="9">Shoot tissue taken approximately 20 cm above the soil surface</tissue>
    </source>
</reference>
<dbReference type="EMBL" id="GBRH01196626">
    <property type="protein sequence ID" value="JAE01270.1"/>
    <property type="molecule type" value="Transcribed_RNA"/>
</dbReference>
<dbReference type="GO" id="GO:0003697">
    <property type="term" value="F:single-stranded DNA binding"/>
    <property type="evidence" value="ECO:0007669"/>
    <property type="project" value="TreeGrafter"/>
</dbReference>